<dbReference type="Proteomes" id="UP001597145">
    <property type="component" value="Unassembled WGS sequence"/>
</dbReference>
<dbReference type="EMBL" id="JBHUCP010000023">
    <property type="protein sequence ID" value="MFD1533170.1"/>
    <property type="molecule type" value="Genomic_DNA"/>
</dbReference>
<keyword evidence="2" id="KW-1185">Reference proteome</keyword>
<evidence type="ECO:0000313" key="2">
    <source>
        <dbReference type="Proteomes" id="UP001597145"/>
    </source>
</evidence>
<name>A0ABW4FRJ4_9PSEU</name>
<comment type="caution">
    <text evidence="1">The sequence shown here is derived from an EMBL/GenBank/DDBJ whole genome shotgun (WGS) entry which is preliminary data.</text>
</comment>
<organism evidence="1 2">
    <name type="scientific">Pseudonocardia aurantiaca</name>
    <dbReference type="NCBI Taxonomy" id="75290"/>
    <lineage>
        <taxon>Bacteria</taxon>
        <taxon>Bacillati</taxon>
        <taxon>Actinomycetota</taxon>
        <taxon>Actinomycetes</taxon>
        <taxon>Pseudonocardiales</taxon>
        <taxon>Pseudonocardiaceae</taxon>
        <taxon>Pseudonocardia</taxon>
    </lineage>
</organism>
<accession>A0ABW4FRJ4</accession>
<gene>
    <name evidence="1" type="ORF">ACFSCY_27465</name>
</gene>
<dbReference type="RefSeq" id="WP_343983559.1">
    <property type="nucleotide sequence ID" value="NZ_BAAAJG010000016.1"/>
</dbReference>
<proteinExistence type="predicted"/>
<reference evidence="2" key="1">
    <citation type="journal article" date="2019" name="Int. J. Syst. Evol. Microbiol.">
        <title>The Global Catalogue of Microorganisms (GCM) 10K type strain sequencing project: providing services to taxonomists for standard genome sequencing and annotation.</title>
        <authorList>
            <consortium name="The Broad Institute Genomics Platform"/>
            <consortium name="The Broad Institute Genome Sequencing Center for Infectious Disease"/>
            <person name="Wu L."/>
            <person name="Ma J."/>
        </authorList>
    </citation>
    <scope>NUCLEOTIDE SEQUENCE [LARGE SCALE GENOMIC DNA]</scope>
    <source>
        <strain evidence="2">JCM 12165</strain>
    </source>
</reference>
<protein>
    <submittedName>
        <fullName evidence="1">Uncharacterized protein</fullName>
    </submittedName>
</protein>
<sequence length="175" mass="18584">MAIALGVLLVVGGGVAVASRSATGFAPYAAPRQVPATGAGSGEVELSADAAAHPAADAVREQLQRHFDAINTRDYESWRGTVVQQRADGLPEPEWQQAYASTRDGTIRIDRIDRIDAAPDSGLFVRVRFVSTQDVAHAPPDLQVPRICWRTTLPLRGLPPLIDMTGGGSSAREAC</sequence>
<evidence type="ECO:0000313" key="1">
    <source>
        <dbReference type="EMBL" id="MFD1533170.1"/>
    </source>
</evidence>